<evidence type="ECO:0000313" key="2">
    <source>
        <dbReference type="EMBL" id="AEK57858.1"/>
    </source>
</evidence>
<organism evidence="2 3">
    <name type="scientific">Acidithiobacillus caldus (strain SM-1)</name>
    <dbReference type="NCBI Taxonomy" id="990288"/>
    <lineage>
        <taxon>Bacteria</taxon>
        <taxon>Pseudomonadati</taxon>
        <taxon>Pseudomonadota</taxon>
        <taxon>Acidithiobacillia</taxon>
        <taxon>Acidithiobacillales</taxon>
        <taxon>Acidithiobacillaceae</taxon>
        <taxon>Acidithiobacillus</taxon>
    </lineage>
</organism>
<proteinExistence type="predicted"/>
<dbReference type="GeneID" id="92931203"/>
<dbReference type="EMBL" id="CP002573">
    <property type="protein sequence ID" value="AEK57858.1"/>
    <property type="molecule type" value="Genomic_DNA"/>
</dbReference>
<reference evidence="2 3" key="1">
    <citation type="journal article" date="2011" name="J. Genet. Genomics">
        <title>Unraveling the Acidithiobacillus caldus complete genome and its central metabolisms for carbon assimilation.</title>
        <authorList>
            <person name="You X.Y."/>
            <person name="Guo X."/>
            <person name="Zheng H.J."/>
            <person name="Zhang M.J."/>
            <person name="Liu L.J."/>
            <person name="Zhu Y.Q."/>
            <person name="Zhu B."/>
            <person name="Wang S.Y."/>
            <person name="Zhao G.P."/>
            <person name="Poetsch A."/>
            <person name="Jiang C.Y."/>
            <person name="Liu S.J."/>
        </authorList>
    </citation>
    <scope>NUCLEOTIDE SEQUENCE [LARGE SCALE GENOMIC DNA]</scope>
    <source>
        <strain evidence="2 3">SM-1</strain>
    </source>
</reference>
<dbReference type="PANTHER" id="PTHR36180">
    <property type="entry name" value="DNA-BINDING PROTEIN-RELATED-RELATED"/>
    <property type="match status" value="1"/>
</dbReference>
<dbReference type="PANTHER" id="PTHR36180:SF1">
    <property type="entry name" value="ANTA_ANTB ANTIREPRESSOR DOMAIN-CONTAINING PROTEIN"/>
    <property type="match status" value="1"/>
</dbReference>
<gene>
    <name evidence="2" type="ordered locus">Atc_1209</name>
</gene>
<feature type="domain" description="AntA/AntB antirepressor" evidence="1">
    <location>
        <begin position="20"/>
        <end position="94"/>
    </location>
</feature>
<dbReference type="OrthoDB" id="79831at2"/>
<keyword evidence="3" id="KW-1185">Reference proteome</keyword>
<dbReference type="InterPro" id="IPR013557">
    <property type="entry name" value="AntA/B_antirep"/>
</dbReference>
<sequence length="312" mass="35578">MEDLVPVTRQVIGGEEVFVVNARDLHRFLEVGKDFSTWIKDRIRKFGFVDGQDYVCIESLSSPILGSAKARPQRIVEYFLTLDMAKELAMVERTERGQQARRYFIACERELHRLQAQTKGRGLITESPLDQYLHGMDRDLIVRELRFLTEVQKTVPGMHENQAFLSALAYTELRLGIELTPLFPPEALALPCPHQEVELRPTDIARRFGVVYGSGKEDGATVNRILADLGFQTHTKGEPLDWTPTDKGWPFAVVKEVPNRSLKAGRTIRQLFWRIGVLECDGLRDALDRKGRERQARLALSRDRGQSALDLH</sequence>
<dbReference type="Proteomes" id="UP000006135">
    <property type="component" value="Chromosome"/>
</dbReference>
<evidence type="ECO:0000313" key="3">
    <source>
        <dbReference type="Proteomes" id="UP000006135"/>
    </source>
</evidence>
<name>F9ZMU9_ACICS</name>
<dbReference type="RefSeq" id="WP_014002728.1">
    <property type="nucleotide sequence ID" value="NC_015850.1"/>
</dbReference>
<dbReference type="AlphaFoldDB" id="F9ZMU9"/>
<accession>F9ZMU9</accession>
<evidence type="ECO:0000259" key="1">
    <source>
        <dbReference type="Pfam" id="PF08346"/>
    </source>
</evidence>
<dbReference type="HOGENOM" id="CLU_904968_0_0_6"/>
<dbReference type="STRING" id="990288.Atc_1209"/>
<dbReference type="KEGG" id="acu:Atc_1209"/>
<protein>
    <submittedName>
        <fullName evidence="2">Phage antirepressor protein</fullName>
    </submittedName>
</protein>
<dbReference type="Pfam" id="PF08346">
    <property type="entry name" value="AntA"/>
    <property type="match status" value="1"/>
</dbReference>